<name>A0ABD0KT69_9CAEN</name>
<evidence type="ECO:0000256" key="9">
    <source>
        <dbReference type="ARBA" id="ARBA00023167"/>
    </source>
</evidence>
<dbReference type="Gene3D" id="2.60.120.10">
    <property type="entry name" value="Jelly Rolls"/>
    <property type="match status" value="1"/>
</dbReference>
<keyword evidence="12" id="KW-1185">Reference proteome</keyword>
<dbReference type="PANTHER" id="PTHR23418">
    <property type="entry name" value="ACIREDUCTONE DIOXYGENASE"/>
    <property type="match status" value="1"/>
</dbReference>
<evidence type="ECO:0000256" key="8">
    <source>
        <dbReference type="ARBA" id="ARBA00023004"/>
    </source>
</evidence>
<protein>
    <recommendedName>
        <fullName evidence="10">acireductone dioxygenase (Fe(2+)-requiring)</fullName>
        <ecNumber evidence="10">1.13.11.54</ecNumber>
    </recommendedName>
</protein>
<dbReference type="GO" id="GO:0010309">
    <property type="term" value="F:acireductone dioxygenase [iron(II)-requiring] activity"/>
    <property type="evidence" value="ECO:0007669"/>
    <property type="project" value="UniProtKB-EC"/>
</dbReference>
<evidence type="ECO:0000256" key="1">
    <source>
        <dbReference type="ARBA" id="ARBA00000428"/>
    </source>
</evidence>
<dbReference type="GO" id="GO:0009086">
    <property type="term" value="P:methionine biosynthetic process"/>
    <property type="evidence" value="ECO:0007669"/>
    <property type="project" value="UniProtKB-KW"/>
</dbReference>
<reference evidence="11 12" key="1">
    <citation type="journal article" date="2023" name="Sci. Data">
        <title>Genome assembly of the Korean intertidal mud-creeper Batillaria attramentaria.</title>
        <authorList>
            <person name="Patra A.K."/>
            <person name="Ho P.T."/>
            <person name="Jun S."/>
            <person name="Lee S.J."/>
            <person name="Kim Y."/>
            <person name="Won Y.J."/>
        </authorList>
    </citation>
    <scope>NUCLEOTIDE SEQUENCE [LARGE SCALE GENOMIC DNA]</scope>
    <source>
        <strain evidence="11">Wonlab-2016</strain>
    </source>
</reference>
<keyword evidence="8" id="KW-0408">Iron</keyword>
<comment type="catalytic activity">
    <reaction evidence="1">
        <text>1,2-dihydroxy-5-(methylsulfanyl)pent-1-en-3-one + O2 = 4-methylsulfanyl-2-oxobutanoate + formate + 2 H(+)</text>
        <dbReference type="Rhea" id="RHEA:24504"/>
        <dbReference type="ChEBI" id="CHEBI:15378"/>
        <dbReference type="ChEBI" id="CHEBI:15379"/>
        <dbReference type="ChEBI" id="CHEBI:15740"/>
        <dbReference type="ChEBI" id="CHEBI:16723"/>
        <dbReference type="ChEBI" id="CHEBI:49252"/>
        <dbReference type="EC" id="1.13.11.54"/>
    </reaction>
</comment>
<keyword evidence="7" id="KW-0560">Oxidoreductase</keyword>
<comment type="cofactor">
    <cofactor evidence="2">
        <name>Fe(2+)</name>
        <dbReference type="ChEBI" id="CHEBI:29033"/>
    </cofactor>
</comment>
<evidence type="ECO:0000256" key="6">
    <source>
        <dbReference type="ARBA" id="ARBA00022964"/>
    </source>
</evidence>
<keyword evidence="6" id="KW-0223">Dioxygenase</keyword>
<dbReference type="PANTHER" id="PTHR23418:SF0">
    <property type="entry name" value="ACIREDUCTONE DIOXYGENASE"/>
    <property type="match status" value="1"/>
</dbReference>
<evidence type="ECO:0000313" key="11">
    <source>
        <dbReference type="EMBL" id="KAK7490365.1"/>
    </source>
</evidence>
<organism evidence="11 12">
    <name type="scientific">Batillaria attramentaria</name>
    <dbReference type="NCBI Taxonomy" id="370345"/>
    <lineage>
        <taxon>Eukaryota</taxon>
        <taxon>Metazoa</taxon>
        <taxon>Spiralia</taxon>
        <taxon>Lophotrochozoa</taxon>
        <taxon>Mollusca</taxon>
        <taxon>Gastropoda</taxon>
        <taxon>Caenogastropoda</taxon>
        <taxon>Sorbeoconcha</taxon>
        <taxon>Cerithioidea</taxon>
        <taxon>Batillariidae</taxon>
        <taxon>Batillaria</taxon>
    </lineage>
</organism>
<gene>
    <name evidence="11" type="ORF">BaRGS_00018344</name>
</gene>
<proteinExistence type="predicted"/>
<keyword evidence="4" id="KW-0028">Amino-acid biosynthesis</keyword>
<dbReference type="CDD" id="cd02232">
    <property type="entry name" value="cupin_ARD"/>
    <property type="match status" value="1"/>
</dbReference>
<keyword evidence="9" id="KW-0486">Methionine biosynthesis</keyword>
<dbReference type="InterPro" id="IPR011051">
    <property type="entry name" value="RmlC_Cupin_sf"/>
</dbReference>
<evidence type="ECO:0000256" key="10">
    <source>
        <dbReference type="ARBA" id="ARBA00039005"/>
    </source>
</evidence>
<dbReference type="Pfam" id="PF03079">
    <property type="entry name" value="ARD"/>
    <property type="match status" value="1"/>
</dbReference>
<dbReference type="InterPro" id="IPR014710">
    <property type="entry name" value="RmlC-like_jellyroll"/>
</dbReference>
<dbReference type="Proteomes" id="UP001519460">
    <property type="component" value="Unassembled WGS sequence"/>
</dbReference>
<dbReference type="AlphaFoldDB" id="A0ABD0KT69"/>
<sequence>MSEDSLRAWYRDSIEEHPEELHQTDPPEFLTQEEVFVKTGVTYWREEKYNDEERLKELKEEGGYKSSDFLEIRGEVGTENMERMSYKEHLHEDSEIRMVTAGSIFFEVRSCDGRWIRLHLREGDLINLPPGIYHRGALDKGDYCKLYRLFLDISEWKAFYPPEADTLPVRIQYQKEMGFLAS</sequence>
<evidence type="ECO:0000313" key="12">
    <source>
        <dbReference type="Proteomes" id="UP001519460"/>
    </source>
</evidence>
<dbReference type="InterPro" id="IPR004313">
    <property type="entry name" value="ARD"/>
</dbReference>
<evidence type="ECO:0000256" key="2">
    <source>
        <dbReference type="ARBA" id="ARBA00001954"/>
    </source>
</evidence>
<dbReference type="EC" id="1.13.11.54" evidence="10"/>
<keyword evidence="3" id="KW-0533">Nickel</keyword>
<dbReference type="EMBL" id="JACVVK020000127">
    <property type="protein sequence ID" value="KAK7490365.1"/>
    <property type="molecule type" value="Genomic_DNA"/>
</dbReference>
<accession>A0ABD0KT69</accession>
<evidence type="ECO:0000256" key="4">
    <source>
        <dbReference type="ARBA" id="ARBA00022605"/>
    </source>
</evidence>
<keyword evidence="5" id="KW-0479">Metal-binding</keyword>
<evidence type="ECO:0000256" key="5">
    <source>
        <dbReference type="ARBA" id="ARBA00022723"/>
    </source>
</evidence>
<comment type="caution">
    <text evidence="11">The sequence shown here is derived from an EMBL/GenBank/DDBJ whole genome shotgun (WGS) entry which is preliminary data.</text>
</comment>
<dbReference type="SUPFAM" id="SSF51182">
    <property type="entry name" value="RmlC-like cupins"/>
    <property type="match status" value="1"/>
</dbReference>
<dbReference type="GO" id="GO:0046872">
    <property type="term" value="F:metal ion binding"/>
    <property type="evidence" value="ECO:0007669"/>
    <property type="project" value="UniProtKB-KW"/>
</dbReference>
<evidence type="ECO:0000256" key="3">
    <source>
        <dbReference type="ARBA" id="ARBA00022596"/>
    </source>
</evidence>
<evidence type="ECO:0000256" key="7">
    <source>
        <dbReference type="ARBA" id="ARBA00023002"/>
    </source>
</evidence>